<dbReference type="OrthoDB" id="4336528at2759"/>
<dbReference type="VEuPathDB" id="FungiDB:MGYG_02291"/>
<dbReference type="AlphaFoldDB" id="E4UQV2"/>
<proteinExistence type="predicted"/>
<dbReference type="InParanoid" id="E4UQV2"/>
<protein>
    <submittedName>
        <fullName evidence="1">Uncharacterized protein</fullName>
    </submittedName>
</protein>
<dbReference type="EMBL" id="DS989823">
    <property type="protein sequence ID" value="EFQ99278.1"/>
    <property type="molecule type" value="Genomic_DNA"/>
</dbReference>
<reference evidence="2" key="1">
    <citation type="journal article" date="2012" name="MBio">
        <title>Comparative genome analysis of Trichophyton rubrum and related dermatophytes reveals candidate genes involved in infection.</title>
        <authorList>
            <person name="Martinez D.A."/>
            <person name="Oliver B.G."/>
            <person name="Graeser Y."/>
            <person name="Goldberg J.M."/>
            <person name="Li W."/>
            <person name="Martinez-Rossi N.M."/>
            <person name="Monod M."/>
            <person name="Shelest E."/>
            <person name="Barton R.C."/>
            <person name="Birch E."/>
            <person name="Brakhage A.A."/>
            <person name="Chen Z."/>
            <person name="Gurr S.J."/>
            <person name="Heiman D."/>
            <person name="Heitman J."/>
            <person name="Kosti I."/>
            <person name="Rossi A."/>
            <person name="Saif S."/>
            <person name="Samalova M."/>
            <person name="Saunders C.W."/>
            <person name="Shea T."/>
            <person name="Summerbell R.C."/>
            <person name="Xu J."/>
            <person name="Young S."/>
            <person name="Zeng Q."/>
            <person name="Birren B.W."/>
            <person name="Cuomo C.A."/>
            <person name="White T.C."/>
        </authorList>
    </citation>
    <scope>NUCLEOTIDE SEQUENCE [LARGE SCALE GENOMIC DNA]</scope>
    <source>
        <strain evidence="2">ATCC MYA-4604 / CBS 118893</strain>
    </source>
</reference>
<evidence type="ECO:0000313" key="1">
    <source>
        <dbReference type="EMBL" id="EFQ99278.1"/>
    </source>
</evidence>
<name>E4UQV2_ARTGP</name>
<dbReference type="Proteomes" id="UP000002669">
    <property type="component" value="Unassembled WGS sequence"/>
</dbReference>
<dbReference type="GeneID" id="10030062"/>
<accession>E4UQV2</accession>
<dbReference type="HOGENOM" id="CLU_2372358_0_0_1"/>
<keyword evidence="2" id="KW-1185">Reference proteome</keyword>
<sequence>MTDVSLEAIQSALQLKTFRTLRYTENVVDNSTYQNCIKGYGAGKLGHKDFAQKLIEVGVITEIVYKKIITGVSAHQTAHESRLHNLGPKIDNLKT</sequence>
<dbReference type="RefSeq" id="XP_003174761.1">
    <property type="nucleotide sequence ID" value="XM_003174713.1"/>
</dbReference>
<organism evidence="2">
    <name type="scientific">Arthroderma gypseum (strain ATCC MYA-4604 / CBS 118893)</name>
    <name type="common">Microsporum gypseum</name>
    <dbReference type="NCBI Taxonomy" id="535722"/>
    <lineage>
        <taxon>Eukaryota</taxon>
        <taxon>Fungi</taxon>
        <taxon>Dikarya</taxon>
        <taxon>Ascomycota</taxon>
        <taxon>Pezizomycotina</taxon>
        <taxon>Eurotiomycetes</taxon>
        <taxon>Eurotiomycetidae</taxon>
        <taxon>Onygenales</taxon>
        <taxon>Arthrodermataceae</taxon>
        <taxon>Nannizzia</taxon>
    </lineage>
</organism>
<gene>
    <name evidence="1" type="ORF">MGYG_02291</name>
</gene>
<evidence type="ECO:0000313" key="2">
    <source>
        <dbReference type="Proteomes" id="UP000002669"/>
    </source>
</evidence>